<dbReference type="CDD" id="cd00254">
    <property type="entry name" value="LT-like"/>
    <property type="match status" value="1"/>
</dbReference>
<comment type="similarity">
    <text evidence="1">Belongs to the transglycosylase Slt family.</text>
</comment>
<sequence>MPTDRFARNLGAMVVLMFAGTTPAHSNDTPYRLQTPSAAYRLQPRADWRLPQAAEHNPATRARPFSDDIADAARAAGIEPELLHAVVKIESGYNASAVSAKGAQGLAQVMPATAEQFQRPGAVGSLTAGANYLRYLLDRFNGDLTLTLAAYNAGPGAVKRHGGVPPYAETEAYVPRVMAEYTALRAERRRLPTQWQQGSAWQDRTKGLPGS</sequence>
<accession>A0A557QXJ9</accession>
<evidence type="ECO:0000256" key="2">
    <source>
        <dbReference type="SAM" id="MobiDB-lite"/>
    </source>
</evidence>
<dbReference type="PANTHER" id="PTHR37423">
    <property type="entry name" value="SOLUBLE LYTIC MUREIN TRANSGLYCOSYLASE-RELATED"/>
    <property type="match status" value="1"/>
</dbReference>
<dbReference type="AlphaFoldDB" id="A0A557QXJ9"/>
<protein>
    <submittedName>
        <fullName evidence="4">Lytic transglycosylase domain-containing protein</fullName>
    </submittedName>
</protein>
<dbReference type="Proteomes" id="UP000319502">
    <property type="component" value="Unassembled WGS sequence"/>
</dbReference>
<dbReference type="SUPFAM" id="SSF53955">
    <property type="entry name" value="Lysozyme-like"/>
    <property type="match status" value="1"/>
</dbReference>
<dbReference type="RefSeq" id="WP_144309097.1">
    <property type="nucleotide sequence ID" value="NZ_VMNK01000006.1"/>
</dbReference>
<feature type="domain" description="Transglycosylase SLT" evidence="3">
    <location>
        <begin position="70"/>
        <end position="162"/>
    </location>
</feature>
<feature type="compositionally biased region" description="Polar residues" evidence="2">
    <location>
        <begin position="193"/>
        <end position="202"/>
    </location>
</feature>
<evidence type="ECO:0000259" key="3">
    <source>
        <dbReference type="Pfam" id="PF01464"/>
    </source>
</evidence>
<dbReference type="OrthoDB" id="9815002at2"/>
<dbReference type="EMBL" id="VMNK01000006">
    <property type="protein sequence ID" value="TVO57631.1"/>
    <property type="molecule type" value="Genomic_DNA"/>
</dbReference>
<organism evidence="4 5">
    <name type="scientific">Denitromonas halophila</name>
    <dbReference type="NCBI Taxonomy" id="1629404"/>
    <lineage>
        <taxon>Bacteria</taxon>
        <taxon>Pseudomonadati</taxon>
        <taxon>Pseudomonadota</taxon>
        <taxon>Betaproteobacteria</taxon>
        <taxon>Rhodocyclales</taxon>
        <taxon>Zoogloeaceae</taxon>
        <taxon>Denitromonas</taxon>
    </lineage>
</organism>
<comment type="caution">
    <text evidence="4">The sequence shown here is derived from an EMBL/GenBank/DDBJ whole genome shotgun (WGS) entry which is preliminary data.</text>
</comment>
<name>A0A557QXJ9_9RHOO</name>
<dbReference type="InterPro" id="IPR008258">
    <property type="entry name" value="Transglycosylase_SLT_dom_1"/>
</dbReference>
<dbReference type="InterPro" id="IPR023346">
    <property type="entry name" value="Lysozyme-like_dom_sf"/>
</dbReference>
<dbReference type="Gene3D" id="1.10.530.10">
    <property type="match status" value="1"/>
</dbReference>
<dbReference type="PANTHER" id="PTHR37423:SF2">
    <property type="entry name" value="MEMBRANE-BOUND LYTIC MUREIN TRANSGLYCOSYLASE C"/>
    <property type="match status" value="1"/>
</dbReference>
<gene>
    <name evidence="4" type="ORF">FHP91_08125</name>
</gene>
<feature type="region of interest" description="Disordered" evidence="2">
    <location>
        <begin position="192"/>
        <end position="211"/>
    </location>
</feature>
<evidence type="ECO:0000313" key="5">
    <source>
        <dbReference type="Proteomes" id="UP000319502"/>
    </source>
</evidence>
<keyword evidence="5" id="KW-1185">Reference proteome</keyword>
<evidence type="ECO:0000313" key="4">
    <source>
        <dbReference type="EMBL" id="TVO57631.1"/>
    </source>
</evidence>
<dbReference type="Pfam" id="PF01464">
    <property type="entry name" value="SLT"/>
    <property type="match status" value="1"/>
</dbReference>
<proteinExistence type="inferred from homology"/>
<reference evidence="4 5" key="1">
    <citation type="submission" date="2019-07" db="EMBL/GenBank/DDBJ databases">
        <title>The pathways for chlorine oxyanion respiration interact through the shared metabolite chlorate.</title>
        <authorList>
            <person name="Barnum T.P."/>
            <person name="Cheng Y."/>
            <person name="Hill K.A."/>
            <person name="Lucas L.N."/>
            <person name="Carlson H.K."/>
            <person name="Coates J.D."/>
        </authorList>
    </citation>
    <scope>NUCLEOTIDE SEQUENCE [LARGE SCALE GENOMIC DNA]</scope>
    <source>
        <strain evidence="4 5">SFB-3</strain>
    </source>
</reference>
<evidence type="ECO:0000256" key="1">
    <source>
        <dbReference type="ARBA" id="ARBA00007734"/>
    </source>
</evidence>